<gene>
    <name evidence="1" type="ORF">KSZ_32750</name>
</gene>
<reference evidence="1 2" key="1">
    <citation type="journal article" date="2021" name="Int. J. Syst. Evol. Microbiol.">
        <title>Reticulibacter mediterranei gen. nov., sp. nov., within the new family Reticulibacteraceae fam. nov., and Ktedonospora formicarum gen. nov., sp. nov., Ktedonobacter robiniae sp. nov., Dictyobacter formicarum sp. nov. and Dictyobacter arantiisoli sp. nov., belonging to the class Ktedonobacteria.</title>
        <authorList>
            <person name="Yabe S."/>
            <person name="Zheng Y."/>
            <person name="Wang C.M."/>
            <person name="Sakai Y."/>
            <person name="Abe K."/>
            <person name="Yokota A."/>
            <person name="Donadio S."/>
            <person name="Cavaletti L."/>
            <person name="Monciardini P."/>
        </authorList>
    </citation>
    <scope>NUCLEOTIDE SEQUENCE [LARGE SCALE GENOMIC DNA]</scope>
    <source>
        <strain evidence="1 2">SOSP1-9</strain>
    </source>
</reference>
<proteinExistence type="predicted"/>
<dbReference type="EMBL" id="BNJJ01000008">
    <property type="protein sequence ID" value="GHO85269.1"/>
    <property type="molecule type" value="Genomic_DNA"/>
</dbReference>
<comment type="caution">
    <text evidence="1">The sequence shown here is derived from an EMBL/GenBank/DDBJ whole genome shotgun (WGS) entry which is preliminary data.</text>
</comment>
<protein>
    <submittedName>
        <fullName evidence="1">Uncharacterized protein</fullName>
    </submittedName>
</protein>
<name>A0ABQ3VHU9_9CHLR</name>
<evidence type="ECO:0000313" key="1">
    <source>
        <dbReference type="EMBL" id="GHO85269.1"/>
    </source>
</evidence>
<evidence type="ECO:0000313" key="2">
    <source>
        <dbReference type="Proteomes" id="UP000635565"/>
    </source>
</evidence>
<accession>A0ABQ3VHU9</accession>
<sequence length="49" mass="5509">MDDNRITALGFSKHVGGSIYHYVGITTYLWLHASALHVITVDDKADNYE</sequence>
<organism evidence="1 2">
    <name type="scientific">Dictyobacter formicarum</name>
    <dbReference type="NCBI Taxonomy" id="2778368"/>
    <lineage>
        <taxon>Bacteria</taxon>
        <taxon>Bacillati</taxon>
        <taxon>Chloroflexota</taxon>
        <taxon>Ktedonobacteria</taxon>
        <taxon>Ktedonobacterales</taxon>
        <taxon>Dictyobacteraceae</taxon>
        <taxon>Dictyobacter</taxon>
    </lineage>
</organism>
<dbReference type="Proteomes" id="UP000635565">
    <property type="component" value="Unassembled WGS sequence"/>
</dbReference>
<keyword evidence="2" id="KW-1185">Reference proteome</keyword>